<accession>A0ABY7LU05</accession>
<proteinExistence type="predicted"/>
<keyword evidence="1" id="KW-1133">Transmembrane helix</keyword>
<dbReference type="RefSeq" id="WP_269560941.1">
    <property type="nucleotide sequence ID" value="NZ_CP114767.1"/>
</dbReference>
<dbReference type="Proteomes" id="UP001211005">
    <property type="component" value="Chromosome"/>
</dbReference>
<feature type="transmembrane region" description="Helical" evidence="1">
    <location>
        <begin position="112"/>
        <end position="131"/>
    </location>
</feature>
<keyword evidence="1" id="KW-0812">Transmembrane</keyword>
<evidence type="ECO:0000256" key="1">
    <source>
        <dbReference type="SAM" id="Phobius"/>
    </source>
</evidence>
<protein>
    <submittedName>
        <fullName evidence="2">Uncharacterized protein</fullName>
    </submittedName>
</protein>
<organism evidence="2 3">
    <name type="scientific">Hymenobacter canadensis</name>
    <dbReference type="NCBI Taxonomy" id="2999067"/>
    <lineage>
        <taxon>Bacteria</taxon>
        <taxon>Pseudomonadati</taxon>
        <taxon>Bacteroidota</taxon>
        <taxon>Cytophagia</taxon>
        <taxon>Cytophagales</taxon>
        <taxon>Hymenobacteraceae</taxon>
        <taxon>Hymenobacter</taxon>
    </lineage>
</organism>
<feature type="transmembrane region" description="Helical" evidence="1">
    <location>
        <begin position="227"/>
        <end position="245"/>
    </location>
</feature>
<sequence>MDTSSSSSHPLAQSDTGKATLAAANATILYLLAYLLLQGLYQLSTICMAARLGIRGVWQLGRVQFQLADAEWWQTAVVAVYGIGPVVCGGAALVALAWFWKRARLQRGLLKQFLLWVMLHGCNLSLGVLAADTLTQSGAWYVPSWLFRAGNGLNVGVAILAAAAQIGLGFLAARVFLQSHDSITLMQHHNRRRLLLATVVVPWVVGSLLLAAFYFPDQTLTEQLHAVLLLLLLGPMGMASSTEFFEGTIAQPGRPRLALGLLLLLAGALVVGRLVLSHGVHFG</sequence>
<name>A0ABY7LU05_9BACT</name>
<feature type="transmembrane region" description="Helical" evidence="1">
    <location>
        <begin position="72"/>
        <end position="100"/>
    </location>
</feature>
<evidence type="ECO:0000313" key="2">
    <source>
        <dbReference type="EMBL" id="WBA42892.1"/>
    </source>
</evidence>
<feature type="transmembrane region" description="Helical" evidence="1">
    <location>
        <begin position="194"/>
        <end position="215"/>
    </location>
</feature>
<reference evidence="2 3" key="1">
    <citation type="submission" date="2022-12" db="EMBL/GenBank/DDBJ databases">
        <title>Hymenobacter canadensis sp. nov. isolated from lake water of the Cambridge Bay, Canada.</title>
        <authorList>
            <person name="Kim W.H."/>
            <person name="Lee Y.M."/>
        </authorList>
    </citation>
    <scope>NUCLEOTIDE SEQUENCE [LARGE SCALE GENOMIC DNA]</scope>
    <source>
        <strain evidence="2 3">PAMC 29467</strain>
    </source>
</reference>
<dbReference type="EMBL" id="CP114767">
    <property type="protein sequence ID" value="WBA42892.1"/>
    <property type="molecule type" value="Genomic_DNA"/>
</dbReference>
<gene>
    <name evidence="2" type="ORF">O3303_04850</name>
</gene>
<feature type="transmembrane region" description="Helical" evidence="1">
    <location>
        <begin position="257"/>
        <end position="276"/>
    </location>
</feature>
<evidence type="ECO:0000313" key="3">
    <source>
        <dbReference type="Proteomes" id="UP001211005"/>
    </source>
</evidence>
<feature type="transmembrane region" description="Helical" evidence="1">
    <location>
        <begin position="151"/>
        <end position="173"/>
    </location>
</feature>
<keyword evidence="3" id="KW-1185">Reference proteome</keyword>
<feature type="transmembrane region" description="Helical" evidence="1">
    <location>
        <begin position="28"/>
        <end position="52"/>
    </location>
</feature>
<keyword evidence="1" id="KW-0472">Membrane</keyword>